<evidence type="ECO:0000256" key="1">
    <source>
        <dbReference type="SAM" id="MobiDB-lite"/>
    </source>
</evidence>
<evidence type="ECO:0000313" key="3">
    <source>
        <dbReference type="EMBL" id="VDN50103.1"/>
    </source>
</evidence>
<dbReference type="GO" id="GO:0017156">
    <property type="term" value="P:calcium-ion regulated exocytosis"/>
    <property type="evidence" value="ECO:0007669"/>
    <property type="project" value="TreeGrafter"/>
</dbReference>
<dbReference type="InterPro" id="IPR000008">
    <property type="entry name" value="C2_dom"/>
</dbReference>
<dbReference type="GO" id="GO:0005544">
    <property type="term" value="F:calcium-dependent phospholipid binding"/>
    <property type="evidence" value="ECO:0007669"/>
    <property type="project" value="TreeGrafter"/>
</dbReference>
<dbReference type="InterPro" id="IPR035892">
    <property type="entry name" value="C2_domain_sf"/>
</dbReference>
<dbReference type="STRING" id="318479.A0A158Q3P7"/>
<feature type="region of interest" description="Disordered" evidence="1">
    <location>
        <begin position="1"/>
        <end position="46"/>
    </location>
</feature>
<evidence type="ECO:0000313" key="4">
    <source>
        <dbReference type="Proteomes" id="UP000038040"/>
    </source>
</evidence>
<feature type="domain" description="C2" evidence="2">
    <location>
        <begin position="298"/>
        <end position="420"/>
    </location>
</feature>
<feature type="region of interest" description="Disordered" evidence="1">
    <location>
        <begin position="52"/>
        <end position="71"/>
    </location>
</feature>
<proteinExistence type="predicted"/>
<evidence type="ECO:0000313" key="5">
    <source>
        <dbReference type="Proteomes" id="UP000274756"/>
    </source>
</evidence>
<dbReference type="EMBL" id="UYYG01000001">
    <property type="protein sequence ID" value="VDN50103.1"/>
    <property type="molecule type" value="Genomic_DNA"/>
</dbReference>
<dbReference type="GO" id="GO:0070382">
    <property type="term" value="C:exocytic vesicle"/>
    <property type="evidence" value="ECO:0007669"/>
    <property type="project" value="TreeGrafter"/>
</dbReference>
<dbReference type="Proteomes" id="UP000038040">
    <property type="component" value="Unplaced"/>
</dbReference>
<reference evidence="6" key="1">
    <citation type="submission" date="2016-04" db="UniProtKB">
        <authorList>
            <consortium name="WormBaseParasite"/>
        </authorList>
    </citation>
    <scope>IDENTIFICATION</scope>
</reference>
<evidence type="ECO:0000313" key="6">
    <source>
        <dbReference type="WBParaSite" id="DME_0000284701-mRNA-1"/>
    </source>
</evidence>
<dbReference type="SUPFAM" id="SSF49562">
    <property type="entry name" value="C2 domain (Calcium/lipid-binding domain, CaLB)"/>
    <property type="match status" value="2"/>
</dbReference>
<dbReference type="Pfam" id="PF00168">
    <property type="entry name" value="C2"/>
    <property type="match status" value="2"/>
</dbReference>
<dbReference type="PANTHER" id="PTHR10024:SF348">
    <property type="entry name" value="SYNAPTOTAGMIN-17"/>
    <property type="match status" value="1"/>
</dbReference>
<gene>
    <name evidence="3" type="ORF">DME_LOCUS76</name>
</gene>
<dbReference type="Proteomes" id="UP000274756">
    <property type="component" value="Unassembled WGS sequence"/>
</dbReference>
<dbReference type="Gene3D" id="2.60.40.150">
    <property type="entry name" value="C2 domain"/>
    <property type="match status" value="2"/>
</dbReference>
<dbReference type="GO" id="GO:0000149">
    <property type="term" value="F:SNARE binding"/>
    <property type="evidence" value="ECO:0007669"/>
    <property type="project" value="TreeGrafter"/>
</dbReference>
<feature type="domain" description="C2" evidence="2">
    <location>
        <begin position="164"/>
        <end position="285"/>
    </location>
</feature>
<dbReference type="GO" id="GO:0001786">
    <property type="term" value="F:phosphatidylserine binding"/>
    <property type="evidence" value="ECO:0007669"/>
    <property type="project" value="TreeGrafter"/>
</dbReference>
<evidence type="ECO:0000259" key="2">
    <source>
        <dbReference type="PROSITE" id="PS50004"/>
    </source>
</evidence>
<dbReference type="AlphaFoldDB" id="A0A158Q3P7"/>
<dbReference type="GO" id="GO:0005509">
    <property type="term" value="F:calcium ion binding"/>
    <property type="evidence" value="ECO:0007669"/>
    <property type="project" value="TreeGrafter"/>
</dbReference>
<reference evidence="3 5" key="2">
    <citation type="submission" date="2018-11" db="EMBL/GenBank/DDBJ databases">
        <authorList>
            <consortium name="Pathogen Informatics"/>
        </authorList>
    </citation>
    <scope>NUCLEOTIDE SEQUENCE [LARGE SCALE GENOMIC DNA]</scope>
</reference>
<feature type="region of interest" description="Disordered" evidence="1">
    <location>
        <begin position="430"/>
        <end position="454"/>
    </location>
</feature>
<dbReference type="SMART" id="SM00239">
    <property type="entry name" value="C2"/>
    <property type="match status" value="2"/>
</dbReference>
<feature type="compositionally biased region" description="Low complexity" evidence="1">
    <location>
        <begin position="138"/>
        <end position="154"/>
    </location>
</feature>
<protein>
    <submittedName>
        <fullName evidence="6">C2 domain-containing protein</fullName>
    </submittedName>
</protein>
<dbReference type="GO" id="GO:0030276">
    <property type="term" value="F:clathrin binding"/>
    <property type="evidence" value="ECO:0007669"/>
    <property type="project" value="TreeGrafter"/>
</dbReference>
<dbReference type="WBParaSite" id="DME_0000284701-mRNA-1">
    <property type="protein sequence ID" value="DME_0000284701-mRNA-1"/>
    <property type="gene ID" value="DME_0000284701"/>
</dbReference>
<name>A0A158Q3P7_DRAME</name>
<keyword evidence="5" id="KW-1185">Reference proteome</keyword>
<feature type="region of interest" description="Disordered" evidence="1">
    <location>
        <begin position="130"/>
        <end position="157"/>
    </location>
</feature>
<accession>A0A158Q3P7</accession>
<dbReference type="PROSITE" id="PS50004">
    <property type="entry name" value="C2"/>
    <property type="match status" value="2"/>
</dbReference>
<organism evidence="4 6">
    <name type="scientific">Dracunculus medinensis</name>
    <name type="common">Guinea worm</name>
    <dbReference type="NCBI Taxonomy" id="318479"/>
    <lineage>
        <taxon>Eukaryota</taxon>
        <taxon>Metazoa</taxon>
        <taxon>Ecdysozoa</taxon>
        <taxon>Nematoda</taxon>
        <taxon>Chromadorea</taxon>
        <taxon>Rhabditida</taxon>
        <taxon>Spirurina</taxon>
        <taxon>Dracunculoidea</taxon>
        <taxon>Dracunculidae</taxon>
        <taxon>Dracunculus</taxon>
    </lineage>
</organism>
<sequence length="454" mass="50329">MSQYPPLLEPSSSTVRRRLPPTPRRSSSPRILPTPPPSSPDCMNHSALFERRPSGRKLPMPPNANDWSLPSPTVHRKFSEMSKNTSIIIPTLISQHHHQSCSFDQSSTTSKSSSSDVDDLIAHGIDISTSSKSAPEISPTAATTNANAVPTSSSWTDNETHPNGLGLLHFSLQHFPVRKRLRISILKAEGLAGQLKPELEIHAYCKLVLLPGGKTQNSIVRRGRDVVFNQEFFFDGILSDELNDKCLNITVCHQSTQKLQKDPVIGELFLPLKNLSELQTKKEIKVIEELKHHINPKKLGRLSITCCIEKDAQRLTINIIKAEDLPKGGITGPPDVCVRIRLEQKGKSQLKQSRIIKGTCCAVYKEAVMFLISPKLNDLYDTNITITVHDLSRTITGDDLIGSVFLGKIAVDKSEIDQWKNAIEHQGKEYKGTHHLKPSLRTPDVVAEAPSDSE</sequence>
<dbReference type="OrthoDB" id="9947256at2759"/>
<dbReference type="GO" id="GO:0005886">
    <property type="term" value="C:plasma membrane"/>
    <property type="evidence" value="ECO:0007669"/>
    <property type="project" value="TreeGrafter"/>
</dbReference>
<dbReference type="PANTHER" id="PTHR10024">
    <property type="entry name" value="SYNAPTOTAGMIN"/>
    <property type="match status" value="1"/>
</dbReference>